<dbReference type="Pfam" id="PF01268">
    <property type="entry name" value="FTHFS"/>
    <property type="match status" value="1"/>
</dbReference>
<dbReference type="GeneTree" id="ENSGT00940000157477"/>
<keyword evidence="1" id="KW-0554">One-carbon metabolism</keyword>
<dbReference type="Ensembl" id="ENSLACT00000006679.1">
    <property type="protein sequence ID" value="ENSLACP00000006625.1"/>
    <property type="gene ID" value="ENSLACG00000005876.1"/>
</dbReference>
<evidence type="ECO:0000313" key="5">
    <source>
        <dbReference type="Ensembl" id="ENSLACP00000006625.1"/>
    </source>
</evidence>
<dbReference type="Proteomes" id="UP000008672">
    <property type="component" value="Unassembled WGS sequence"/>
</dbReference>
<dbReference type="AlphaFoldDB" id="H3AAF4"/>
<keyword evidence="6" id="KW-1185">Reference proteome</keyword>
<dbReference type="InterPro" id="IPR000559">
    <property type="entry name" value="Formate_THF_ligase"/>
</dbReference>
<keyword evidence="2" id="KW-0436">Ligase</keyword>
<dbReference type="Gene3D" id="3.40.50.300">
    <property type="entry name" value="P-loop containing nucleotide triphosphate hydrolases"/>
    <property type="match status" value="1"/>
</dbReference>
<reference evidence="5" key="3">
    <citation type="submission" date="2025-09" db="UniProtKB">
        <authorList>
            <consortium name="Ensembl"/>
        </authorList>
    </citation>
    <scope>IDENTIFICATION</scope>
</reference>
<accession>H3AAF4</accession>
<keyword evidence="3" id="KW-0547">Nucleotide-binding</keyword>
<dbReference type="GO" id="GO:0005524">
    <property type="term" value="F:ATP binding"/>
    <property type="evidence" value="ECO:0007669"/>
    <property type="project" value="UniProtKB-KW"/>
</dbReference>
<dbReference type="SUPFAM" id="SSF52540">
    <property type="entry name" value="P-loop containing nucleoside triphosphate hydrolases"/>
    <property type="match status" value="1"/>
</dbReference>
<dbReference type="GO" id="GO:0006730">
    <property type="term" value="P:one-carbon metabolic process"/>
    <property type="evidence" value="ECO:0007669"/>
    <property type="project" value="UniProtKB-KW"/>
</dbReference>
<dbReference type="OMA" id="SKRWICR"/>
<proteinExistence type="predicted"/>
<organism evidence="5 6">
    <name type="scientific">Latimeria chalumnae</name>
    <name type="common">Coelacanth</name>
    <dbReference type="NCBI Taxonomy" id="7897"/>
    <lineage>
        <taxon>Eukaryota</taxon>
        <taxon>Metazoa</taxon>
        <taxon>Chordata</taxon>
        <taxon>Craniata</taxon>
        <taxon>Vertebrata</taxon>
        <taxon>Euteleostomi</taxon>
        <taxon>Coelacanthiformes</taxon>
        <taxon>Coelacanthidae</taxon>
        <taxon>Latimeria</taxon>
    </lineage>
</organism>
<dbReference type="STRING" id="7897.ENSLACP00000006625"/>
<name>H3AAF4_LATCH</name>
<reference evidence="6" key="1">
    <citation type="submission" date="2011-08" db="EMBL/GenBank/DDBJ databases">
        <title>The draft genome of Latimeria chalumnae.</title>
        <authorList>
            <person name="Di Palma F."/>
            <person name="Alfoldi J."/>
            <person name="Johnson J."/>
            <person name="Berlin A."/>
            <person name="Gnerre S."/>
            <person name="Jaffe D."/>
            <person name="MacCallum I."/>
            <person name="Young S."/>
            <person name="Walker B.J."/>
            <person name="Lander E."/>
            <person name="Lindblad-Toh K."/>
        </authorList>
    </citation>
    <scope>NUCLEOTIDE SEQUENCE [LARGE SCALE GENOMIC DNA]</scope>
    <source>
        <strain evidence="6">Wild caught</strain>
    </source>
</reference>
<dbReference type="GO" id="GO:0004329">
    <property type="term" value="F:formate-tetrahydrofolate ligase activity"/>
    <property type="evidence" value="ECO:0007669"/>
    <property type="project" value="InterPro"/>
</dbReference>
<evidence type="ECO:0000256" key="3">
    <source>
        <dbReference type="ARBA" id="ARBA00022741"/>
    </source>
</evidence>
<dbReference type="HOGENOM" id="CLU_2446387_0_0_1"/>
<evidence type="ECO:0000256" key="1">
    <source>
        <dbReference type="ARBA" id="ARBA00022563"/>
    </source>
</evidence>
<dbReference type="InParanoid" id="H3AAF4"/>
<dbReference type="EMBL" id="AFYH01222720">
    <property type="status" value="NOT_ANNOTATED_CDS"/>
    <property type="molecule type" value="Genomic_DNA"/>
</dbReference>
<evidence type="ECO:0000256" key="4">
    <source>
        <dbReference type="ARBA" id="ARBA00022840"/>
    </source>
</evidence>
<protein>
    <submittedName>
        <fullName evidence="5">Uncharacterized protein</fullName>
    </submittedName>
</protein>
<evidence type="ECO:0000256" key="2">
    <source>
        <dbReference type="ARBA" id="ARBA00022598"/>
    </source>
</evidence>
<dbReference type="eggNOG" id="KOG4230">
    <property type="taxonomic scope" value="Eukaryota"/>
</dbReference>
<dbReference type="Bgee" id="ENSLACG00000005876">
    <property type="expression patterns" value="Expressed in pelvic fin and 1 other cell type or tissue"/>
</dbReference>
<dbReference type="EMBL" id="AFYH01222719">
    <property type="status" value="NOT_ANNOTATED_CDS"/>
    <property type="molecule type" value="Genomic_DNA"/>
</dbReference>
<reference evidence="5" key="2">
    <citation type="submission" date="2025-08" db="UniProtKB">
        <authorList>
            <consortium name="Ensembl"/>
        </authorList>
    </citation>
    <scope>IDENTIFICATION</scope>
</reference>
<keyword evidence="4" id="KW-0067">ATP-binding</keyword>
<dbReference type="InterPro" id="IPR027417">
    <property type="entry name" value="P-loop_NTPase"/>
</dbReference>
<evidence type="ECO:0000313" key="6">
    <source>
        <dbReference type="Proteomes" id="UP000008672"/>
    </source>
</evidence>
<sequence>VVESSKRWICRQQYKKWNLRNLKLQPLLPVPSDIEISRGQTAKAVEVLAKEIGLLADEIEVYGHTKAKVRLSLLERLKEQPDGKYVLVAG</sequence>